<proteinExistence type="inferred from homology"/>
<feature type="region of interest" description="Disordered" evidence="3">
    <location>
        <begin position="180"/>
        <end position="218"/>
    </location>
</feature>
<name>A0ABT9EHD6_9SPHN</name>
<organism evidence="5 6">
    <name type="scientific">Sphingomonas aurea</name>
    <dbReference type="NCBI Taxonomy" id="3063994"/>
    <lineage>
        <taxon>Bacteria</taxon>
        <taxon>Pseudomonadati</taxon>
        <taxon>Pseudomonadota</taxon>
        <taxon>Alphaproteobacteria</taxon>
        <taxon>Sphingomonadales</taxon>
        <taxon>Sphingomonadaceae</taxon>
        <taxon>Sphingomonas</taxon>
    </lineage>
</organism>
<feature type="signal peptide" evidence="4">
    <location>
        <begin position="1"/>
        <end position="23"/>
    </location>
</feature>
<gene>
    <name evidence="5" type="ORF">Q5H91_03105</name>
</gene>
<protein>
    <submittedName>
        <fullName evidence="5">OmpH family outer membrane protein</fullName>
    </submittedName>
</protein>
<sequence>MTRMTALLLAAAALPLAVSTASAQVNGVAVANPEGAVANSRAWAAARTQIETTYKTQIDQANARREAISKELQPLVTAYQTAARAPNPNQASLQSQAQTIQTRQQAAEQELGQLTLPAQRAQAYAIEQISARLNEAVQTVVRARNVSLLIRPDAALFTQPTADITPAITTELDRLVPTVGITPPANWQPGQQQQGAAPAATAPAATTTPARPTKPSGR</sequence>
<accession>A0ABT9EHD6</accession>
<dbReference type="PANTHER" id="PTHR35089:SF1">
    <property type="entry name" value="CHAPERONE PROTEIN SKP"/>
    <property type="match status" value="1"/>
</dbReference>
<feature type="compositionally biased region" description="Low complexity" evidence="3">
    <location>
        <begin position="188"/>
        <end position="218"/>
    </location>
</feature>
<evidence type="ECO:0000256" key="3">
    <source>
        <dbReference type="SAM" id="MobiDB-lite"/>
    </source>
</evidence>
<dbReference type="SUPFAM" id="SSF111384">
    <property type="entry name" value="OmpH-like"/>
    <property type="match status" value="1"/>
</dbReference>
<keyword evidence="6" id="KW-1185">Reference proteome</keyword>
<evidence type="ECO:0000256" key="4">
    <source>
        <dbReference type="SAM" id="SignalP"/>
    </source>
</evidence>
<dbReference type="Proteomes" id="UP001230685">
    <property type="component" value="Unassembled WGS sequence"/>
</dbReference>
<dbReference type="InterPro" id="IPR005632">
    <property type="entry name" value="Chaperone_Skp"/>
</dbReference>
<feature type="chain" id="PRO_5046666281" evidence="4">
    <location>
        <begin position="24"/>
        <end position="218"/>
    </location>
</feature>
<reference evidence="5 6" key="1">
    <citation type="submission" date="2023-07" db="EMBL/GenBank/DDBJ databases">
        <authorList>
            <person name="Kim M.K."/>
        </authorList>
    </citation>
    <scope>NUCLEOTIDE SEQUENCE [LARGE SCALE GENOMIC DNA]</scope>
    <source>
        <strain evidence="5 6">KR1UV-12</strain>
    </source>
</reference>
<dbReference type="Gene3D" id="3.30.910.20">
    <property type="entry name" value="Skp domain"/>
    <property type="match status" value="1"/>
</dbReference>
<comment type="caution">
    <text evidence="5">The sequence shown here is derived from an EMBL/GenBank/DDBJ whole genome shotgun (WGS) entry which is preliminary data.</text>
</comment>
<evidence type="ECO:0000256" key="2">
    <source>
        <dbReference type="ARBA" id="ARBA00022729"/>
    </source>
</evidence>
<dbReference type="SMART" id="SM00935">
    <property type="entry name" value="OmpH"/>
    <property type="match status" value="1"/>
</dbReference>
<evidence type="ECO:0000256" key="1">
    <source>
        <dbReference type="ARBA" id="ARBA00009091"/>
    </source>
</evidence>
<dbReference type="PANTHER" id="PTHR35089">
    <property type="entry name" value="CHAPERONE PROTEIN SKP"/>
    <property type="match status" value="1"/>
</dbReference>
<dbReference type="InterPro" id="IPR024930">
    <property type="entry name" value="Skp_dom_sf"/>
</dbReference>
<dbReference type="RefSeq" id="WP_305171746.1">
    <property type="nucleotide sequence ID" value="NZ_JAUUDS010000001.1"/>
</dbReference>
<comment type="similarity">
    <text evidence="1">Belongs to the Skp family.</text>
</comment>
<evidence type="ECO:0000313" key="6">
    <source>
        <dbReference type="Proteomes" id="UP001230685"/>
    </source>
</evidence>
<dbReference type="EMBL" id="JAUUDS010000001">
    <property type="protein sequence ID" value="MDP1026188.1"/>
    <property type="molecule type" value="Genomic_DNA"/>
</dbReference>
<dbReference type="Pfam" id="PF03938">
    <property type="entry name" value="OmpH"/>
    <property type="match status" value="1"/>
</dbReference>
<keyword evidence="2 4" id="KW-0732">Signal</keyword>
<evidence type="ECO:0000313" key="5">
    <source>
        <dbReference type="EMBL" id="MDP1026188.1"/>
    </source>
</evidence>